<gene>
    <name evidence="2" type="ORF">PSON_ATCC_30995.1.T1040197</name>
</gene>
<keyword evidence="1" id="KW-0175">Coiled coil</keyword>
<comment type="caution">
    <text evidence="2">The sequence shown here is derived from an EMBL/GenBank/DDBJ whole genome shotgun (WGS) entry which is preliminary data.</text>
</comment>
<evidence type="ECO:0000313" key="3">
    <source>
        <dbReference type="Proteomes" id="UP000692954"/>
    </source>
</evidence>
<keyword evidence="3" id="KW-1185">Reference proteome</keyword>
<evidence type="ECO:0000256" key="1">
    <source>
        <dbReference type="SAM" id="Coils"/>
    </source>
</evidence>
<organism evidence="2 3">
    <name type="scientific">Paramecium sonneborni</name>
    <dbReference type="NCBI Taxonomy" id="65129"/>
    <lineage>
        <taxon>Eukaryota</taxon>
        <taxon>Sar</taxon>
        <taxon>Alveolata</taxon>
        <taxon>Ciliophora</taxon>
        <taxon>Intramacronucleata</taxon>
        <taxon>Oligohymenophorea</taxon>
        <taxon>Peniculida</taxon>
        <taxon>Parameciidae</taxon>
        <taxon>Paramecium</taxon>
    </lineage>
</organism>
<feature type="coiled-coil region" evidence="1">
    <location>
        <begin position="15"/>
        <end position="45"/>
    </location>
</feature>
<protein>
    <submittedName>
        <fullName evidence="2">Uncharacterized protein</fullName>
    </submittedName>
</protein>
<dbReference type="AlphaFoldDB" id="A0A8S1QG32"/>
<accession>A0A8S1QG32</accession>
<sequence>MPDLLMTVSIGFQQLKQQQIEKMELKQTRKEERRIKRENERDERQKINTLFLFVLDLLILLLNCSSDFQNFMNGTLIDIKYFQELKQILVELQQEAQTNEFQNQMKLLIEQKQQEMVRLISMVGLQQQVQIKIHLTFLIIIKRLETRRLIWYDEFSQLIIIIKFKRYKKFKTRNDQGQLNKKQLIKLKWLIFSF</sequence>
<evidence type="ECO:0000313" key="2">
    <source>
        <dbReference type="EMBL" id="CAD8114001.1"/>
    </source>
</evidence>
<dbReference type="EMBL" id="CAJJDN010000104">
    <property type="protein sequence ID" value="CAD8114001.1"/>
    <property type="molecule type" value="Genomic_DNA"/>
</dbReference>
<name>A0A8S1QG32_9CILI</name>
<dbReference type="Proteomes" id="UP000692954">
    <property type="component" value="Unassembled WGS sequence"/>
</dbReference>
<proteinExistence type="predicted"/>
<reference evidence="2" key="1">
    <citation type="submission" date="2021-01" db="EMBL/GenBank/DDBJ databases">
        <authorList>
            <consortium name="Genoscope - CEA"/>
            <person name="William W."/>
        </authorList>
    </citation>
    <scope>NUCLEOTIDE SEQUENCE</scope>
</reference>